<dbReference type="Pfam" id="PF02021">
    <property type="entry name" value="UPF0102"/>
    <property type="match status" value="1"/>
</dbReference>
<accession>A0ABV7YI57</accession>
<dbReference type="InterPro" id="IPR003509">
    <property type="entry name" value="UPF0102_YraN-like"/>
</dbReference>
<dbReference type="EMBL" id="JBHRZH010000020">
    <property type="protein sequence ID" value="MFC3763719.1"/>
    <property type="molecule type" value="Genomic_DNA"/>
</dbReference>
<reference evidence="4" key="1">
    <citation type="journal article" date="2019" name="Int. J. Syst. Evol. Microbiol.">
        <title>The Global Catalogue of Microorganisms (GCM) 10K type strain sequencing project: providing services to taxonomists for standard genome sequencing and annotation.</title>
        <authorList>
            <consortium name="The Broad Institute Genomics Platform"/>
            <consortium name="The Broad Institute Genome Sequencing Center for Infectious Disease"/>
            <person name="Wu L."/>
            <person name="Ma J."/>
        </authorList>
    </citation>
    <scope>NUCLEOTIDE SEQUENCE [LARGE SCALE GENOMIC DNA]</scope>
    <source>
        <strain evidence="4">CGMCC 4.7241</strain>
    </source>
</reference>
<dbReference type="CDD" id="cd20736">
    <property type="entry name" value="PoNe_Nuclease"/>
    <property type="match status" value="1"/>
</dbReference>
<sequence>MHTKDMLGKFGEAVAVKHLKSAGYEVISRNWRCDLGEIDIVARDRDTLVVCEVKTRSGTGYGTPLEAVTREKAARLRNLASRYLDHHDLRIKKVRVDVIGVLCKPEEAPTINHLQDAA</sequence>
<comment type="caution">
    <text evidence="3">The sequence shown here is derived from an EMBL/GenBank/DDBJ whole genome shotgun (WGS) entry which is preliminary data.</text>
</comment>
<dbReference type="NCBIfam" id="NF009154">
    <property type="entry name" value="PRK12497.3-3"/>
    <property type="match status" value="1"/>
</dbReference>
<evidence type="ECO:0000313" key="3">
    <source>
        <dbReference type="EMBL" id="MFC3763719.1"/>
    </source>
</evidence>
<name>A0ABV7YI57_9ACTN</name>
<proteinExistence type="inferred from homology"/>
<organism evidence="3 4">
    <name type="scientific">Tenggerimyces flavus</name>
    <dbReference type="NCBI Taxonomy" id="1708749"/>
    <lineage>
        <taxon>Bacteria</taxon>
        <taxon>Bacillati</taxon>
        <taxon>Actinomycetota</taxon>
        <taxon>Actinomycetes</taxon>
        <taxon>Propionibacteriales</taxon>
        <taxon>Nocardioidaceae</taxon>
        <taxon>Tenggerimyces</taxon>
    </lineage>
</organism>
<keyword evidence="4" id="KW-1185">Reference proteome</keyword>
<dbReference type="Gene3D" id="3.40.1350.10">
    <property type="match status" value="1"/>
</dbReference>
<dbReference type="InterPro" id="IPR011335">
    <property type="entry name" value="Restrct_endonuc-II-like"/>
</dbReference>
<dbReference type="SUPFAM" id="SSF52980">
    <property type="entry name" value="Restriction endonuclease-like"/>
    <property type="match status" value="1"/>
</dbReference>
<gene>
    <name evidence="3" type="ORF">ACFOUW_22970</name>
</gene>
<dbReference type="InterPro" id="IPR011856">
    <property type="entry name" value="tRNA_endonuc-like_dom_sf"/>
</dbReference>
<evidence type="ECO:0000313" key="4">
    <source>
        <dbReference type="Proteomes" id="UP001595699"/>
    </source>
</evidence>
<dbReference type="HAMAP" id="MF_00048">
    <property type="entry name" value="UPF0102"/>
    <property type="match status" value="1"/>
</dbReference>
<dbReference type="NCBIfam" id="NF009150">
    <property type="entry name" value="PRK12497.1-3"/>
    <property type="match status" value="1"/>
</dbReference>
<evidence type="ECO:0000256" key="1">
    <source>
        <dbReference type="ARBA" id="ARBA00006738"/>
    </source>
</evidence>
<dbReference type="RefSeq" id="WP_205118592.1">
    <property type="nucleotide sequence ID" value="NZ_JAFBCM010000001.1"/>
</dbReference>
<dbReference type="PANTHER" id="PTHR34039:SF1">
    <property type="entry name" value="UPF0102 PROTEIN YRAN"/>
    <property type="match status" value="1"/>
</dbReference>
<dbReference type="Proteomes" id="UP001595699">
    <property type="component" value="Unassembled WGS sequence"/>
</dbReference>
<evidence type="ECO:0000256" key="2">
    <source>
        <dbReference type="HAMAP-Rule" id="MF_00048"/>
    </source>
</evidence>
<dbReference type="PANTHER" id="PTHR34039">
    <property type="entry name" value="UPF0102 PROTEIN YRAN"/>
    <property type="match status" value="1"/>
</dbReference>
<protein>
    <recommendedName>
        <fullName evidence="2">UPF0102 protein ACFOUW_22970</fullName>
    </recommendedName>
</protein>
<comment type="similarity">
    <text evidence="1 2">Belongs to the UPF0102 family.</text>
</comment>